<protein>
    <submittedName>
        <fullName evidence="1">Uncharacterized protein</fullName>
    </submittedName>
</protein>
<dbReference type="RefSeq" id="WP_370565921.1">
    <property type="nucleotide sequence ID" value="NZ_JBFWIB010000042.1"/>
</dbReference>
<proteinExistence type="predicted"/>
<keyword evidence="2" id="KW-1185">Reference proteome</keyword>
<dbReference type="EMBL" id="JBFWIC010000066">
    <property type="protein sequence ID" value="MEZ0476924.1"/>
    <property type="molecule type" value="Genomic_DNA"/>
</dbReference>
<dbReference type="Proteomes" id="UP001566331">
    <property type="component" value="Unassembled WGS sequence"/>
</dbReference>
<reference evidence="1 2" key="1">
    <citation type="submission" date="2024-07" db="EMBL/GenBank/DDBJ databases">
        <title>Luteimonas salilacus sp. nov., isolated from the shore soil of Salt Lake in Tibet of China.</title>
        <authorList>
            <person name="Zhang X."/>
            <person name="Li A."/>
        </authorList>
    </citation>
    <scope>NUCLEOTIDE SEQUENCE [LARGE SCALE GENOMIC DNA]</scope>
    <source>
        <strain evidence="1 2">B3-2-R+30</strain>
    </source>
</reference>
<accession>A0ABV4HVY6</accession>
<evidence type="ECO:0000313" key="2">
    <source>
        <dbReference type="Proteomes" id="UP001566331"/>
    </source>
</evidence>
<comment type="caution">
    <text evidence="1">The sequence shown here is derived from an EMBL/GenBank/DDBJ whole genome shotgun (WGS) entry which is preliminary data.</text>
</comment>
<name>A0ABV4HVY6_9GAMM</name>
<gene>
    <name evidence="1" type="ORF">AB6713_20310</name>
</gene>
<evidence type="ECO:0000313" key="1">
    <source>
        <dbReference type="EMBL" id="MEZ0476924.1"/>
    </source>
</evidence>
<sequence length="133" mass="14615">MSIPNALFVSSRENALAYVVNGNNDVPGLFEFGGITDLDISNLFSLATGEEFDFDKHELLPLNDEQGQNLFELPDRFINVLSARSSSDAHELATQWSRTEELNCDPGGLVPIVEHLLKLSKAVGSNNVYFTQG</sequence>
<organism evidence="1 2">
    <name type="scientific">Luteimonas salinilitoris</name>
    <dbReference type="NCBI Taxonomy" id="3237697"/>
    <lineage>
        <taxon>Bacteria</taxon>
        <taxon>Pseudomonadati</taxon>
        <taxon>Pseudomonadota</taxon>
        <taxon>Gammaproteobacteria</taxon>
        <taxon>Lysobacterales</taxon>
        <taxon>Lysobacteraceae</taxon>
        <taxon>Luteimonas</taxon>
    </lineage>
</organism>